<reference evidence="6 7" key="1">
    <citation type="submission" date="2012-04" db="EMBL/GenBank/DDBJ databases">
        <title>The Genome Sequence of Saprolegnia declina VS20.</title>
        <authorList>
            <consortium name="The Broad Institute Genome Sequencing Platform"/>
            <person name="Russ C."/>
            <person name="Nusbaum C."/>
            <person name="Tyler B."/>
            <person name="van West P."/>
            <person name="Dieguez-Uribeondo J."/>
            <person name="de Bruijn I."/>
            <person name="Tripathy S."/>
            <person name="Jiang R."/>
            <person name="Young S.K."/>
            <person name="Zeng Q."/>
            <person name="Gargeya S."/>
            <person name="Fitzgerald M."/>
            <person name="Haas B."/>
            <person name="Abouelleil A."/>
            <person name="Alvarado L."/>
            <person name="Arachchi H.M."/>
            <person name="Berlin A."/>
            <person name="Chapman S.B."/>
            <person name="Goldberg J."/>
            <person name="Griggs A."/>
            <person name="Gujja S."/>
            <person name="Hansen M."/>
            <person name="Howarth C."/>
            <person name="Imamovic A."/>
            <person name="Larimer J."/>
            <person name="McCowen C."/>
            <person name="Montmayeur A."/>
            <person name="Murphy C."/>
            <person name="Neiman D."/>
            <person name="Pearson M."/>
            <person name="Priest M."/>
            <person name="Roberts A."/>
            <person name="Saif S."/>
            <person name="Shea T."/>
            <person name="Sisk P."/>
            <person name="Sykes S."/>
            <person name="Wortman J."/>
            <person name="Nusbaum C."/>
            <person name="Birren B."/>
        </authorList>
    </citation>
    <scope>NUCLEOTIDE SEQUENCE [LARGE SCALE GENOMIC DNA]</scope>
    <source>
        <strain evidence="6 7">VS20</strain>
    </source>
</reference>
<feature type="coiled-coil region" evidence="4">
    <location>
        <begin position="1659"/>
        <end position="1693"/>
    </location>
</feature>
<dbReference type="GeneID" id="19944616"/>
<dbReference type="PANTHER" id="PTHR24198">
    <property type="entry name" value="ANKYRIN REPEAT AND PROTEIN KINASE DOMAIN-CONTAINING PROTEIN"/>
    <property type="match status" value="1"/>
</dbReference>
<dbReference type="SUPFAM" id="SSF48403">
    <property type="entry name" value="Ankyrin repeat"/>
    <property type="match status" value="3"/>
</dbReference>
<evidence type="ECO:0000256" key="2">
    <source>
        <dbReference type="ARBA" id="ARBA00023043"/>
    </source>
</evidence>
<feature type="repeat" description="ANK" evidence="3">
    <location>
        <begin position="328"/>
        <end position="361"/>
    </location>
</feature>
<dbReference type="STRING" id="1156394.T0QW82"/>
<evidence type="ECO:0000256" key="1">
    <source>
        <dbReference type="ARBA" id="ARBA00022737"/>
    </source>
</evidence>
<feature type="transmembrane region" description="Helical" evidence="5">
    <location>
        <begin position="1016"/>
        <end position="1037"/>
    </location>
</feature>
<dbReference type="Gene3D" id="1.25.40.20">
    <property type="entry name" value="Ankyrin repeat-containing domain"/>
    <property type="match status" value="6"/>
</dbReference>
<dbReference type="Pfam" id="PF12796">
    <property type="entry name" value="Ank_2"/>
    <property type="match status" value="6"/>
</dbReference>
<feature type="repeat" description="ANK" evidence="3">
    <location>
        <begin position="793"/>
        <end position="821"/>
    </location>
</feature>
<keyword evidence="5" id="KW-0812">Transmembrane</keyword>
<evidence type="ECO:0000256" key="4">
    <source>
        <dbReference type="SAM" id="Coils"/>
    </source>
</evidence>
<keyword evidence="4" id="KW-0175">Coiled coil</keyword>
<dbReference type="EMBL" id="JH767140">
    <property type="protein sequence ID" value="EQC38931.1"/>
    <property type="molecule type" value="Genomic_DNA"/>
</dbReference>
<dbReference type="PROSITE" id="PS50297">
    <property type="entry name" value="ANK_REP_REGION"/>
    <property type="match status" value="3"/>
</dbReference>
<sequence length="1699" mass="188762">MLLGGTSTRKMALLLEMAADDKWAEVNEFLKKGHVGNLHDRNDEGLTLFLQACEKGMASTVAALMAFPVFDSLLHDVASDGSNGLLLACAKGHLDVVNLLLMRPINVNFENHVGWTGLSIACHYGHAPIVARLVRHPDVNVAVANEFGSDGFLTACMEGHTDVVAELISHSAIDVNKTHLNVRQESPDRKSRSFTSRQRITDNDGCSGLMYAASLGVDGLVALLLKGRTAFMRACKNGHLGVVTQLLGHPKLDMNQVDRNGWNALLWAVSESRIEVIALLATQPTLAVNQYANNGVTALLRACQYADVPAVTALLQHPHIDVNCTNKNGMTCLMYACSQGETAIVAQLLLHPHVDVNHMNQSSGTACMFACKNGHYDMVKLLLTHPDFEYNLQDETGWHCLLYASSNGHAPIVDLLLEHDQVDANVPNANGETAFQHACHHGHLHVVLSLLRVADIDVNAKDNDGWTGFMLACSFGCTAIVDELLARDTQVEFNHTNHSGFTGLMLACQNGHHDIVVKLITHGDVNINATSTVGVSALMLCCEKGNLQLIRAFFDAADASVLDVNQKNHEGMTAADFLARNLHCAETDPSLNDEIASIIATLLHMGSSLNERKRSTVCKGECKGHAVNLAQIAWNKKWPLVEQYLLEDSFGDINKTYLGFSVLHRASTDGQERLVAKILAYNSVDIDQLDKDGKTALDLAIDNLRVGCVQLLLAAGAVMYHSVKSKSREFHRTTESSDERELASQALIQELLTAEQRQRDQYPLHSYLRFDRIHDCIDNLPRFKHMLEEVDADGKTILILAAERGLVDLVVALLREGAEIDNPQWDPSTSINGKTALVFAAMAGHANVVQVLLSNLADMDVIFTDNHIKFTVLAWLDAQLETSYDAALLECKDMIEKEIFYRANSSVYVDKLKSTLYARRTNEPFDESLFKRVVHADPALGRILLDDCIEPDRHTLGFTKLDQVYGSELIQHSPLYTLVNYTSDNNERVYEAKKLLEHVVMQRILALKWEFFAQRLFIEELLMHSVLVISMTLSVTLDPKPTTQSAEMTLWVIMMVLVANGLLGVQALRPGTLWNLAKGLEHGWPSPIVPPLASLKKMVKWGIAAGVVLSSLGTTALLLWLVFPHLPGHLSNFLVFSSLGLSTLYFTLLEFKEYRGESSAEKTPKQRKEARMFHIGWKYFESFVNIWQLGTYFSILCVYIPASLGILPLLSNDGLLALGSTLTLSLWILSLQYFAVFQTAGYLLPMMAGLLVDVANFFMFYAVFQIGLTCVFYQLLHTKVDAGYDNLWMSFTRTYFVMLGQYDIRDSLDDLDEPFIETFTMVLLIFHATVSVVMLMNVLLAIMNKTVDRGLERSKTEAVWSFADSILRMELTLGSRERLKLMYLNRPGYTDAGDSDMERLPLLRKLTSAKQPKHRDGILNPAFADKMLKAECALDDDDARVIKELEETVHEWKQQLQSLESVIEGEIETLLEAIRHANHFAPTAILGNEAERIGATKANVSLRFRTVLEQRPPELKDMPSRIKDVQRAVEAECLAFQLALTSLSESDDFFYRVVHGLSLNSAIERGITTIRAQFGKAVDAFQHKADEELTLGDLQTQATEIQATQVAAFKEQSQRWAIFTELFSKPPPKEPALFTAKSLGTRGSTVTDSDVASNVARIELQMKRQAEAAQAQNAALVEQMAAMQATLNRLMDRLDAKTD</sequence>
<dbReference type="RefSeq" id="XP_008607755.1">
    <property type="nucleotide sequence ID" value="XM_008609533.1"/>
</dbReference>
<feature type="repeat" description="ANK" evidence="3">
    <location>
        <begin position="499"/>
        <end position="532"/>
    </location>
</feature>
<feature type="repeat" description="ANK" evidence="3">
    <location>
        <begin position="430"/>
        <end position="463"/>
    </location>
</feature>
<evidence type="ECO:0000313" key="7">
    <source>
        <dbReference type="Proteomes" id="UP000030762"/>
    </source>
</evidence>
<keyword evidence="5" id="KW-1133">Transmembrane helix</keyword>
<feature type="transmembrane region" description="Helical" evidence="5">
    <location>
        <begin position="1248"/>
        <end position="1276"/>
    </location>
</feature>
<feature type="transmembrane region" description="Helical" evidence="5">
    <location>
        <begin position="1319"/>
        <end position="1343"/>
    </location>
</feature>
<dbReference type="OrthoDB" id="194358at2759"/>
<organism evidence="6 7">
    <name type="scientific">Saprolegnia diclina (strain VS20)</name>
    <dbReference type="NCBI Taxonomy" id="1156394"/>
    <lineage>
        <taxon>Eukaryota</taxon>
        <taxon>Sar</taxon>
        <taxon>Stramenopiles</taxon>
        <taxon>Oomycota</taxon>
        <taxon>Saprolegniomycetes</taxon>
        <taxon>Saprolegniales</taxon>
        <taxon>Saprolegniaceae</taxon>
        <taxon>Saprolegnia</taxon>
    </lineage>
</organism>
<accession>T0QW82</accession>
<dbReference type="VEuPathDB" id="FungiDB:SDRG_03889"/>
<dbReference type="OMA" id="FHRTTES"/>
<dbReference type="InterPro" id="IPR002110">
    <property type="entry name" value="Ankyrin_rpt"/>
</dbReference>
<dbReference type="InterPro" id="IPR036770">
    <property type="entry name" value="Ankyrin_rpt-contain_sf"/>
</dbReference>
<evidence type="ECO:0000256" key="5">
    <source>
        <dbReference type="SAM" id="Phobius"/>
    </source>
</evidence>
<feature type="repeat" description="ANK" evidence="3">
    <location>
        <begin position="80"/>
        <end position="112"/>
    </location>
</feature>
<feature type="transmembrane region" description="Helical" evidence="5">
    <location>
        <begin position="1189"/>
        <end position="1210"/>
    </location>
</feature>
<feature type="transmembrane region" description="Helical" evidence="5">
    <location>
        <begin position="1049"/>
        <end position="1068"/>
    </location>
</feature>
<gene>
    <name evidence="6" type="ORF">SDRG_03889</name>
</gene>
<feature type="repeat" description="ANK" evidence="3">
    <location>
        <begin position="658"/>
        <end position="691"/>
    </location>
</feature>
<feature type="transmembrane region" description="Helical" evidence="5">
    <location>
        <begin position="1216"/>
        <end position="1236"/>
    </location>
</feature>
<keyword evidence="7" id="KW-1185">Reference proteome</keyword>
<evidence type="ECO:0000313" key="6">
    <source>
        <dbReference type="EMBL" id="EQC38931.1"/>
    </source>
</evidence>
<feature type="transmembrane region" description="Helical" evidence="5">
    <location>
        <begin position="1101"/>
        <end position="1123"/>
    </location>
</feature>
<feature type="repeat" description="ANK" evidence="3">
    <location>
        <begin position="832"/>
        <end position="864"/>
    </location>
</feature>
<dbReference type="SMART" id="SM00248">
    <property type="entry name" value="ANK"/>
    <property type="match status" value="18"/>
</dbReference>
<dbReference type="Proteomes" id="UP000030762">
    <property type="component" value="Unassembled WGS sequence"/>
</dbReference>
<keyword evidence="1" id="KW-0677">Repeat</keyword>
<dbReference type="eggNOG" id="KOG4177">
    <property type="taxonomic scope" value="Eukaryota"/>
</dbReference>
<evidence type="ECO:0000256" key="3">
    <source>
        <dbReference type="PROSITE-ProRule" id="PRU00023"/>
    </source>
</evidence>
<feature type="transmembrane region" description="Helical" evidence="5">
    <location>
        <begin position="1129"/>
        <end position="1149"/>
    </location>
</feature>
<dbReference type="PANTHER" id="PTHR24198:SF165">
    <property type="entry name" value="ANKYRIN REPEAT-CONTAINING PROTEIN-RELATED"/>
    <property type="match status" value="1"/>
</dbReference>
<dbReference type="Pfam" id="PF00023">
    <property type="entry name" value="Ank"/>
    <property type="match status" value="1"/>
</dbReference>
<dbReference type="PROSITE" id="PS50088">
    <property type="entry name" value="ANK_REPEAT"/>
    <property type="match status" value="7"/>
</dbReference>
<proteinExistence type="predicted"/>
<keyword evidence="2 3" id="KW-0040">ANK repeat</keyword>
<keyword evidence="5" id="KW-0472">Membrane</keyword>
<protein>
    <submittedName>
        <fullName evidence="6">Uncharacterized protein</fullName>
    </submittedName>
</protein>
<name>T0QW82_SAPDV</name>
<dbReference type="InParanoid" id="T0QW82"/>